<dbReference type="RefSeq" id="WP_091207990.1">
    <property type="nucleotide sequence ID" value="NZ_FOCL01000001.1"/>
</dbReference>
<protein>
    <recommendedName>
        <fullName evidence="3">Glycosyltransferase involved in LPS biosynthesis, GR25 family</fullName>
    </recommendedName>
</protein>
<dbReference type="STRING" id="551995.SAMN05192574_101840"/>
<evidence type="ECO:0008006" key="3">
    <source>
        <dbReference type="Google" id="ProtNLM"/>
    </source>
</evidence>
<reference evidence="2" key="1">
    <citation type="submission" date="2016-10" db="EMBL/GenBank/DDBJ databases">
        <authorList>
            <person name="Varghese N."/>
            <person name="Submissions S."/>
        </authorList>
    </citation>
    <scope>NUCLEOTIDE SEQUENCE [LARGE SCALE GENOMIC DNA]</scope>
    <source>
        <strain evidence="2">Gh-48</strain>
    </source>
</reference>
<dbReference type="EMBL" id="FOCL01000001">
    <property type="protein sequence ID" value="SEM79641.1"/>
    <property type="molecule type" value="Genomic_DNA"/>
</dbReference>
<dbReference type="OrthoDB" id="1417318at2"/>
<evidence type="ECO:0000313" key="1">
    <source>
        <dbReference type="EMBL" id="SEM79641.1"/>
    </source>
</evidence>
<sequence length="448" mass="50951">MKIKTFAINLRKRPDRRGSVLEQFDRKPEFDLSLVEGYEHPIGAMGLWITIRQIILNCMDRQDEYILICEDDHEFTDQYSLEYLASSIALVSEFDGDLLAGGVSCVKSTIQVRPGLYWMEQFTGFQFVIIFRRLFRSIIEFNFKEGDDADIVVSDIARNKFLLHPFISVQKEFGYSDVTHKNARMGHVHQLFAKSSERISDLNTVDAFYNGKSIEFEYNEEHLYEGISIPTFIIGCSDSLPLKEVIFREFKDKPEFDLKFITDPIAGKPDSAFVASIGHILRSVSLSDEDIVIICNSGHRFTADYARGKFINNIIEAHQQGVGLLLGGISGFDSAVPVCETRFWISSFQDAGFIVVYNKLFEKILSESFNNQPSINHPLSEITSHKMVMYPFISVPSGLSDEKNESSARADIAPLYELSSNRLSYIQAAKGFISLYKQKRESPRLINP</sequence>
<gene>
    <name evidence="1" type="ORF">SAMN05192574_101840</name>
</gene>
<evidence type="ECO:0000313" key="2">
    <source>
        <dbReference type="Proteomes" id="UP000198942"/>
    </source>
</evidence>
<name>A0A1H8B9K8_9SPHI</name>
<proteinExistence type="predicted"/>
<keyword evidence="2" id="KW-1185">Reference proteome</keyword>
<organism evidence="1 2">
    <name type="scientific">Mucilaginibacter gossypiicola</name>
    <dbReference type="NCBI Taxonomy" id="551995"/>
    <lineage>
        <taxon>Bacteria</taxon>
        <taxon>Pseudomonadati</taxon>
        <taxon>Bacteroidota</taxon>
        <taxon>Sphingobacteriia</taxon>
        <taxon>Sphingobacteriales</taxon>
        <taxon>Sphingobacteriaceae</taxon>
        <taxon>Mucilaginibacter</taxon>
    </lineage>
</organism>
<accession>A0A1H8B9K8</accession>
<dbReference type="AlphaFoldDB" id="A0A1H8B9K8"/>
<dbReference type="Proteomes" id="UP000198942">
    <property type="component" value="Unassembled WGS sequence"/>
</dbReference>